<dbReference type="InterPro" id="IPR024932">
    <property type="entry name" value="ApbE"/>
</dbReference>
<dbReference type="EMBL" id="PVTK01000004">
    <property type="protein sequence ID" value="PRY64782.1"/>
    <property type="molecule type" value="Genomic_DNA"/>
</dbReference>
<evidence type="ECO:0000256" key="5">
    <source>
        <dbReference type="ARBA" id="ARBA00022519"/>
    </source>
</evidence>
<evidence type="ECO:0000256" key="16">
    <source>
        <dbReference type="ARBA" id="ARBA00048540"/>
    </source>
</evidence>
<keyword evidence="10 18" id="KW-0274">FAD</keyword>
<dbReference type="GO" id="GO:0016740">
    <property type="term" value="F:transferase activity"/>
    <property type="evidence" value="ECO:0007669"/>
    <property type="project" value="UniProtKB-UniRule"/>
</dbReference>
<sequence length="376" mass="41125">MISSTPGSTRLIKQAAFAAALVLLAGCSEKDRPLESPVRLEGGIFGTFYQVSISDPLTQEQADQLESGFLAELESVDVAMSTYRDDSELSVFNQAPLDQWQPLSNELIEVLAISRSVAEKSDGTFDVTVGDLVNLWSFGPEARPKEIPSQALLEERLGQVGFDAVEVDTQAMQARRDRDVYVDLSGVAKGHATDRVAAYLDKEGIEGYLINLGGDMLARGYRDDQQTPWRVGIETPQSGAPQAQHIVPLHDMSVATSGDYRNYFEADGQRFSHTIDPRTGRPVTHKVASVSVFHPSNAWADAWATALLVVGEEAGMAMAVDHNLSVLMLLRDGDHWQSVVSPAFVDYFGEDLVDELGIEQWIDPNARTVQEGNQDA</sequence>
<feature type="binding site" evidence="19">
    <location>
        <position position="305"/>
    </location>
    <ligand>
        <name>Mg(2+)</name>
        <dbReference type="ChEBI" id="CHEBI:18420"/>
    </ligand>
</feature>
<dbReference type="Pfam" id="PF02424">
    <property type="entry name" value="ApbE"/>
    <property type="match status" value="1"/>
</dbReference>
<evidence type="ECO:0000256" key="1">
    <source>
        <dbReference type="ARBA" id="ARBA00008282"/>
    </source>
</evidence>
<dbReference type="Gene3D" id="3.10.520.10">
    <property type="entry name" value="ApbE-like domains"/>
    <property type="match status" value="1"/>
</dbReference>
<evidence type="ECO:0000256" key="9">
    <source>
        <dbReference type="ARBA" id="ARBA00022729"/>
    </source>
</evidence>
<keyword evidence="12" id="KW-0472">Membrane</keyword>
<gene>
    <name evidence="20" type="ORF">B0H98_10486</name>
</gene>
<keyword evidence="8 18" id="KW-0479">Metal-binding</keyword>
<dbReference type="GO" id="GO:0046872">
    <property type="term" value="F:metal ion binding"/>
    <property type="evidence" value="ECO:0007669"/>
    <property type="project" value="UniProtKB-UniRule"/>
</dbReference>
<evidence type="ECO:0000256" key="15">
    <source>
        <dbReference type="ARBA" id="ARBA00031306"/>
    </source>
</evidence>
<keyword evidence="4" id="KW-1003">Cell membrane</keyword>
<comment type="caution">
    <text evidence="20">The sequence shown here is derived from an EMBL/GenBank/DDBJ whole genome shotgun (WGS) entry which is preliminary data.</text>
</comment>
<comment type="cofactor">
    <cofactor evidence="19">
        <name>Mg(2+)</name>
        <dbReference type="ChEBI" id="CHEBI:18420"/>
    </cofactor>
    <cofactor evidence="19">
        <name>Mn(2+)</name>
        <dbReference type="ChEBI" id="CHEBI:29035"/>
    </cofactor>
    <text evidence="19">Magnesium. Can also use manganese.</text>
</comment>
<feature type="binding site" evidence="19">
    <location>
        <position position="301"/>
    </location>
    <ligand>
        <name>Mg(2+)</name>
        <dbReference type="ChEBI" id="CHEBI:18420"/>
    </ligand>
</feature>
<dbReference type="AlphaFoldDB" id="A0A2T0V3P0"/>
<protein>
    <recommendedName>
        <fullName evidence="3 18">FAD:protein FMN transferase</fullName>
        <ecNumber evidence="2 18">2.7.1.180</ecNumber>
    </recommendedName>
    <alternativeName>
        <fullName evidence="15 18">Flavin transferase</fullName>
    </alternativeName>
</protein>
<proteinExistence type="inferred from homology"/>
<reference evidence="20 21" key="1">
    <citation type="submission" date="2018-03" db="EMBL/GenBank/DDBJ databases">
        <title>Genomic Encyclopedia of Type Strains, Phase III (KMG-III): the genomes of soil and plant-associated and newly described type strains.</title>
        <authorList>
            <person name="Whitman W."/>
        </authorList>
    </citation>
    <scope>NUCLEOTIDE SEQUENCE [LARGE SCALE GENOMIC DNA]</scope>
    <source>
        <strain evidence="20 21">CGMCC 1.12152</strain>
    </source>
</reference>
<evidence type="ECO:0000256" key="4">
    <source>
        <dbReference type="ARBA" id="ARBA00022475"/>
    </source>
</evidence>
<dbReference type="GO" id="GO:0005886">
    <property type="term" value="C:plasma membrane"/>
    <property type="evidence" value="ECO:0007669"/>
    <property type="project" value="UniProtKB-SubCell"/>
</dbReference>
<evidence type="ECO:0000256" key="17">
    <source>
        <dbReference type="ARBA" id="ARBA00060485"/>
    </source>
</evidence>
<dbReference type="SUPFAM" id="SSF143631">
    <property type="entry name" value="ApbE-like"/>
    <property type="match status" value="1"/>
</dbReference>
<dbReference type="PIRSF" id="PIRSF006268">
    <property type="entry name" value="ApbE"/>
    <property type="match status" value="1"/>
</dbReference>
<evidence type="ECO:0000313" key="21">
    <source>
        <dbReference type="Proteomes" id="UP000237647"/>
    </source>
</evidence>
<name>A0A2T0V3P0_9GAMM</name>
<evidence type="ECO:0000256" key="14">
    <source>
        <dbReference type="ARBA" id="ARBA00023288"/>
    </source>
</evidence>
<evidence type="ECO:0000256" key="11">
    <source>
        <dbReference type="ARBA" id="ARBA00022842"/>
    </source>
</evidence>
<keyword evidence="6 18" id="KW-0285">Flavoprotein</keyword>
<evidence type="ECO:0000313" key="20">
    <source>
        <dbReference type="EMBL" id="PRY64782.1"/>
    </source>
</evidence>
<evidence type="ECO:0000256" key="6">
    <source>
        <dbReference type="ARBA" id="ARBA00022630"/>
    </source>
</evidence>
<comment type="subcellular location">
    <subcellularLocation>
        <location evidence="17">Cell inner membrane</location>
        <topology evidence="17">Lipid-anchor</topology>
        <orientation evidence="17">Periplasmic side</orientation>
    </subcellularLocation>
</comment>
<evidence type="ECO:0000256" key="13">
    <source>
        <dbReference type="ARBA" id="ARBA00023139"/>
    </source>
</evidence>
<comment type="catalytic activity">
    <reaction evidence="16 18">
        <text>L-threonyl-[protein] + FAD = FMN-L-threonyl-[protein] + AMP + H(+)</text>
        <dbReference type="Rhea" id="RHEA:36847"/>
        <dbReference type="Rhea" id="RHEA-COMP:11060"/>
        <dbReference type="Rhea" id="RHEA-COMP:11061"/>
        <dbReference type="ChEBI" id="CHEBI:15378"/>
        <dbReference type="ChEBI" id="CHEBI:30013"/>
        <dbReference type="ChEBI" id="CHEBI:57692"/>
        <dbReference type="ChEBI" id="CHEBI:74257"/>
        <dbReference type="ChEBI" id="CHEBI:456215"/>
        <dbReference type="EC" id="2.7.1.180"/>
    </reaction>
</comment>
<dbReference type="Proteomes" id="UP000237647">
    <property type="component" value="Unassembled WGS sequence"/>
</dbReference>
<evidence type="ECO:0000256" key="8">
    <source>
        <dbReference type="ARBA" id="ARBA00022723"/>
    </source>
</evidence>
<keyword evidence="14 20" id="KW-0449">Lipoprotein</keyword>
<keyword evidence="21" id="KW-1185">Reference proteome</keyword>
<evidence type="ECO:0000256" key="12">
    <source>
        <dbReference type="ARBA" id="ARBA00023136"/>
    </source>
</evidence>
<dbReference type="FunFam" id="3.10.520.10:FF:000001">
    <property type="entry name" value="FAD:protein FMN transferase"/>
    <property type="match status" value="1"/>
</dbReference>
<evidence type="ECO:0000256" key="19">
    <source>
        <dbReference type="PIRSR" id="PIRSR006268-2"/>
    </source>
</evidence>
<dbReference type="PANTHER" id="PTHR30040">
    <property type="entry name" value="THIAMINE BIOSYNTHESIS LIPOPROTEIN APBE"/>
    <property type="match status" value="1"/>
</dbReference>
<dbReference type="RefSeq" id="WP_106374622.1">
    <property type="nucleotide sequence ID" value="NZ_PVTK01000004.1"/>
</dbReference>
<keyword evidence="5" id="KW-0997">Cell inner membrane</keyword>
<accession>A0A2T0V3P0</accession>
<dbReference type="InterPro" id="IPR003374">
    <property type="entry name" value="ApbE-like_sf"/>
</dbReference>
<keyword evidence="11 18" id="KW-0460">Magnesium</keyword>
<feature type="binding site" evidence="19">
    <location>
        <position position="186"/>
    </location>
    <ligand>
        <name>Mg(2+)</name>
        <dbReference type="ChEBI" id="CHEBI:18420"/>
    </ligand>
</feature>
<evidence type="ECO:0000256" key="10">
    <source>
        <dbReference type="ARBA" id="ARBA00022827"/>
    </source>
</evidence>
<keyword evidence="9" id="KW-0732">Signal</keyword>
<organism evidence="20 21">
    <name type="scientific">Vreelandella songnenensis</name>
    <dbReference type="NCBI Taxonomy" id="1176243"/>
    <lineage>
        <taxon>Bacteria</taxon>
        <taxon>Pseudomonadati</taxon>
        <taxon>Pseudomonadota</taxon>
        <taxon>Gammaproteobacteria</taxon>
        <taxon>Oceanospirillales</taxon>
        <taxon>Halomonadaceae</taxon>
        <taxon>Vreelandella</taxon>
    </lineage>
</organism>
<dbReference type="OrthoDB" id="9778595at2"/>
<keyword evidence="7 18" id="KW-0808">Transferase</keyword>
<evidence type="ECO:0000256" key="7">
    <source>
        <dbReference type="ARBA" id="ARBA00022679"/>
    </source>
</evidence>
<evidence type="ECO:0000256" key="18">
    <source>
        <dbReference type="PIRNR" id="PIRNR006268"/>
    </source>
</evidence>
<evidence type="ECO:0000256" key="2">
    <source>
        <dbReference type="ARBA" id="ARBA00011955"/>
    </source>
</evidence>
<evidence type="ECO:0000256" key="3">
    <source>
        <dbReference type="ARBA" id="ARBA00016337"/>
    </source>
</evidence>
<keyword evidence="13" id="KW-0564">Palmitate</keyword>
<dbReference type="PANTHER" id="PTHR30040:SF2">
    <property type="entry name" value="FAD:PROTEIN FMN TRANSFERASE"/>
    <property type="match status" value="1"/>
</dbReference>
<dbReference type="EC" id="2.7.1.180" evidence="2 18"/>
<comment type="similarity">
    <text evidence="1 18">Belongs to the ApbE family.</text>
</comment>